<protein>
    <submittedName>
        <fullName evidence="8">Flagellar biosynthetic protein FliO</fullName>
    </submittedName>
</protein>
<evidence type="ECO:0000256" key="2">
    <source>
        <dbReference type="ARBA" id="ARBA00022475"/>
    </source>
</evidence>
<evidence type="ECO:0000256" key="7">
    <source>
        <dbReference type="SAM" id="Phobius"/>
    </source>
</evidence>
<proteinExistence type="predicted"/>
<evidence type="ECO:0000256" key="3">
    <source>
        <dbReference type="ARBA" id="ARBA00022692"/>
    </source>
</evidence>
<keyword evidence="8" id="KW-0966">Cell projection</keyword>
<keyword evidence="8" id="KW-0282">Flagellum</keyword>
<keyword evidence="4 7" id="KW-1133">Transmembrane helix</keyword>
<keyword evidence="5 7" id="KW-0472">Membrane</keyword>
<accession>A0ABX6C2N0</accession>
<evidence type="ECO:0000256" key="4">
    <source>
        <dbReference type="ARBA" id="ARBA00022989"/>
    </source>
</evidence>
<keyword evidence="8" id="KW-0969">Cilium</keyword>
<name>A0ABX6C2N0_9CHLR</name>
<evidence type="ECO:0000313" key="9">
    <source>
        <dbReference type="Proteomes" id="UP000326331"/>
    </source>
</evidence>
<dbReference type="InterPro" id="IPR022781">
    <property type="entry name" value="Flagellar_biosynth_FliO"/>
</dbReference>
<evidence type="ECO:0000256" key="5">
    <source>
        <dbReference type="ARBA" id="ARBA00023136"/>
    </source>
</evidence>
<keyword evidence="2" id="KW-1003">Cell membrane</keyword>
<dbReference type="Pfam" id="PF04347">
    <property type="entry name" value="FliO"/>
    <property type="match status" value="1"/>
</dbReference>
<feature type="region of interest" description="Disordered" evidence="6">
    <location>
        <begin position="183"/>
        <end position="205"/>
    </location>
</feature>
<feature type="transmembrane region" description="Helical" evidence="7">
    <location>
        <begin position="12"/>
        <end position="31"/>
    </location>
</feature>
<feature type="transmembrane region" description="Helical" evidence="7">
    <location>
        <begin position="73"/>
        <end position="95"/>
    </location>
</feature>
<dbReference type="Proteomes" id="UP000326331">
    <property type="component" value="Chromosome"/>
</dbReference>
<reference evidence="8 9" key="1">
    <citation type="submission" date="2019-10" db="EMBL/GenBank/DDBJ databases">
        <title>Thermopilla bonchosmolovskayae gen. nov., sp. nov., a moderately thermophilic Chloroflexi bacterium from a Chukotka hot spring (Arctic, Russia), representing a novel classis Thermopillaia, which include previously uncultivated lineage OLB14.</title>
        <authorList>
            <person name="Kochetkova T.V."/>
            <person name="Zayulina K.S."/>
            <person name="Zhigarkov V.S."/>
            <person name="Minaev N.V."/>
            <person name="Novikov A."/>
            <person name="Toshchakov S.V."/>
            <person name="Elcheninov A.G."/>
            <person name="Kublanov I.V."/>
        </authorList>
    </citation>
    <scope>NUCLEOTIDE SEQUENCE [LARGE SCALE GENOMIC DNA]</scope>
    <source>
        <strain evidence="8 9">3753O</strain>
    </source>
</reference>
<organism evidence="8 9">
    <name type="scientific">Tepidiforma bonchosmolovskayae</name>
    <dbReference type="NCBI Taxonomy" id="2601677"/>
    <lineage>
        <taxon>Bacteria</taxon>
        <taxon>Bacillati</taxon>
        <taxon>Chloroflexota</taxon>
        <taxon>Tepidiformia</taxon>
        <taxon>Tepidiformales</taxon>
        <taxon>Tepidiformaceae</taxon>
        <taxon>Tepidiforma</taxon>
    </lineage>
</organism>
<evidence type="ECO:0000256" key="1">
    <source>
        <dbReference type="ARBA" id="ARBA00004236"/>
    </source>
</evidence>
<evidence type="ECO:0000313" key="8">
    <source>
        <dbReference type="EMBL" id="QFG02530.1"/>
    </source>
</evidence>
<keyword evidence="3 7" id="KW-0812">Transmembrane</keyword>
<keyword evidence="9" id="KW-1185">Reference proteome</keyword>
<gene>
    <name evidence="8" type="ORF">Tbon_04225</name>
</gene>
<dbReference type="EMBL" id="CP042829">
    <property type="protein sequence ID" value="QFG02530.1"/>
    <property type="molecule type" value="Genomic_DNA"/>
</dbReference>
<dbReference type="RefSeq" id="WP_158066458.1">
    <property type="nucleotide sequence ID" value="NZ_CP042829.1"/>
</dbReference>
<evidence type="ECO:0000256" key="6">
    <source>
        <dbReference type="SAM" id="MobiDB-lite"/>
    </source>
</evidence>
<sequence>MNDPAARRRLTWLVAIGGALLVAVLFISFAAPAPRDAAGPTLVPAAEGAPAAQPEAAAGGSGFSLGPADLLSLGWRLALVAAVIGGSIVGLRWWARRMAAPRSATGFLRVVDTLPIASGRTIHLLALGDRVIAIGATAQQITMLEALTPEEAASVLAAAEARSDPLPLGDFAAQLLESLRRRESRAAAEPVIGAEPGRPSASPRR</sequence>
<comment type="subcellular location">
    <subcellularLocation>
        <location evidence="1">Cell membrane</location>
    </subcellularLocation>
</comment>